<keyword evidence="3" id="KW-1185">Reference proteome</keyword>
<gene>
    <name evidence="2" type="ORF">N8A98_07200</name>
</gene>
<organism evidence="2 3">
    <name type="scientific">Devosia neptuniae</name>
    <dbReference type="NCBI Taxonomy" id="191302"/>
    <lineage>
        <taxon>Bacteria</taxon>
        <taxon>Pseudomonadati</taxon>
        <taxon>Pseudomonadota</taxon>
        <taxon>Alphaproteobacteria</taxon>
        <taxon>Hyphomicrobiales</taxon>
        <taxon>Devosiaceae</taxon>
        <taxon>Devosia</taxon>
    </lineage>
</organism>
<dbReference type="EMBL" id="CP104965">
    <property type="protein sequence ID" value="UXN70968.1"/>
    <property type="molecule type" value="Genomic_DNA"/>
</dbReference>
<dbReference type="Proteomes" id="UP001061862">
    <property type="component" value="Chromosome"/>
</dbReference>
<sequence>MRLPLTLLLLAVPQLAFAQSCNVDMPAVEKRIAEMEEFYDDVLSDISCDAPTIPAHILMCDSIGDANSNLWRMGRLDDMASVYAYENATGTETNHANPPRYGSFIEDRDACTDAACLCDLLIEHTNDSLGGGSPYAEQLGQPKA</sequence>
<accession>A0ABY6CFF2</accession>
<name>A0ABY6CFF2_9HYPH</name>
<evidence type="ECO:0000256" key="1">
    <source>
        <dbReference type="SAM" id="SignalP"/>
    </source>
</evidence>
<evidence type="ECO:0000313" key="2">
    <source>
        <dbReference type="EMBL" id="UXN70968.1"/>
    </source>
</evidence>
<proteinExistence type="predicted"/>
<dbReference type="RefSeq" id="WP_262170286.1">
    <property type="nucleotide sequence ID" value="NZ_CP104965.1"/>
</dbReference>
<reference evidence="2 3" key="1">
    <citation type="submission" date="2022-09" db="EMBL/GenBank/DDBJ databases">
        <title>Interaction between co-microsymbionts with complementary sets of symbiotic genes in legume-rhizobium systems.</title>
        <authorList>
            <person name="Safronova V."/>
            <person name="Sazanova A."/>
            <person name="Afonin A."/>
            <person name="Chirak E."/>
        </authorList>
    </citation>
    <scope>NUCLEOTIDE SEQUENCE [LARGE SCALE GENOMIC DNA]</scope>
    <source>
        <strain evidence="2 3">A18/4-1</strain>
    </source>
</reference>
<feature type="chain" id="PRO_5046722247" evidence="1">
    <location>
        <begin position="19"/>
        <end position="144"/>
    </location>
</feature>
<protein>
    <submittedName>
        <fullName evidence="2">Uncharacterized protein</fullName>
    </submittedName>
</protein>
<dbReference type="PROSITE" id="PS51257">
    <property type="entry name" value="PROKAR_LIPOPROTEIN"/>
    <property type="match status" value="1"/>
</dbReference>
<feature type="signal peptide" evidence="1">
    <location>
        <begin position="1"/>
        <end position="18"/>
    </location>
</feature>
<keyword evidence="1" id="KW-0732">Signal</keyword>
<evidence type="ECO:0000313" key="3">
    <source>
        <dbReference type="Proteomes" id="UP001061862"/>
    </source>
</evidence>